<dbReference type="Gene3D" id="3.40.50.10380">
    <property type="entry name" value="Malic enzyme, N-terminal domain"/>
    <property type="match status" value="1"/>
</dbReference>
<name>A0ABY8CHE0_9ARCH</name>
<dbReference type="InterPro" id="IPR001891">
    <property type="entry name" value="Malic_OxRdtase"/>
</dbReference>
<organism evidence="5 6">
    <name type="scientific">Candidatus Nanohalococcus occultus</name>
    <dbReference type="NCBI Taxonomy" id="2978047"/>
    <lineage>
        <taxon>Archaea</taxon>
        <taxon>Candidatus Nanohalarchaeota</taxon>
        <taxon>Candidatus Nanohalarchaeota incertae sedis</taxon>
        <taxon>Candidatus Nanohalococcus</taxon>
    </lineage>
</organism>
<dbReference type="PANTHER" id="PTHR43237:SF4">
    <property type="entry name" value="NADP-DEPENDENT MALIC ENZYME"/>
    <property type="match status" value="1"/>
</dbReference>
<dbReference type="SUPFAM" id="SSF53223">
    <property type="entry name" value="Aminoacid dehydrogenase-like, N-terminal domain"/>
    <property type="match status" value="1"/>
</dbReference>
<dbReference type="InterPro" id="IPR012301">
    <property type="entry name" value="Malic_N_dom"/>
</dbReference>
<reference evidence="5 6" key="1">
    <citation type="submission" date="2022-09" db="EMBL/GenBank/DDBJ databases">
        <title>Xylan utilization by haloarchaea-nanohaloarchaea associations.</title>
        <authorList>
            <person name="Yakimov M."/>
        </authorList>
    </citation>
    <scope>NUCLEOTIDE SEQUENCE [LARGE SCALE GENOMIC DNA]</scope>
    <source>
        <strain evidence="5 6">SVXNc</strain>
    </source>
</reference>
<dbReference type="InterPro" id="IPR037062">
    <property type="entry name" value="Malic_N_dom_sf"/>
</dbReference>
<dbReference type="EC" id="1.1.1.38" evidence="5"/>
<evidence type="ECO:0000259" key="3">
    <source>
        <dbReference type="SMART" id="SM00919"/>
    </source>
</evidence>
<dbReference type="SMART" id="SM01274">
    <property type="entry name" value="malic"/>
    <property type="match status" value="1"/>
</dbReference>
<evidence type="ECO:0000313" key="5">
    <source>
        <dbReference type="EMBL" id="WEL19101.1"/>
    </source>
</evidence>
<dbReference type="EMBL" id="CP104395">
    <property type="protein sequence ID" value="WEL19101.1"/>
    <property type="molecule type" value="Genomic_DNA"/>
</dbReference>
<dbReference type="GO" id="GO:0016491">
    <property type="term" value="F:oxidoreductase activity"/>
    <property type="evidence" value="ECO:0007669"/>
    <property type="project" value="UniProtKB-KW"/>
</dbReference>
<evidence type="ECO:0000313" key="6">
    <source>
        <dbReference type="Proteomes" id="UP001218034"/>
    </source>
</evidence>
<evidence type="ECO:0000256" key="1">
    <source>
        <dbReference type="ARBA" id="ARBA00008785"/>
    </source>
</evidence>
<protein>
    <submittedName>
        <fullName evidence="5">Malic enzyme</fullName>
        <ecNumber evidence="5">1.1.1.38</ecNumber>
    </submittedName>
</protein>
<evidence type="ECO:0000256" key="2">
    <source>
        <dbReference type="ARBA" id="ARBA00023002"/>
    </source>
</evidence>
<proteinExistence type="inferred from homology"/>
<keyword evidence="2 5" id="KW-0560">Oxidoreductase</keyword>
<dbReference type="PIRSF" id="PIRSF000106">
    <property type="entry name" value="ME"/>
    <property type="match status" value="1"/>
</dbReference>
<feature type="domain" description="Malic enzyme N-terminal" evidence="4">
    <location>
        <begin position="15"/>
        <end position="148"/>
    </location>
</feature>
<dbReference type="SMART" id="SM00919">
    <property type="entry name" value="Malic_M"/>
    <property type="match status" value="1"/>
</dbReference>
<dbReference type="InterPro" id="IPR046346">
    <property type="entry name" value="Aminoacid_DH-like_N_sf"/>
</dbReference>
<dbReference type="RefSeq" id="WP_347721973.1">
    <property type="nucleotide sequence ID" value="NZ_CP104395.1"/>
</dbReference>
<dbReference type="Pfam" id="PF00390">
    <property type="entry name" value="malic"/>
    <property type="match status" value="1"/>
</dbReference>
<sequence>MTNREDALNLHSKKPGKISVEPAVKVETKEDLNLVYTPGVAEPCREIAKDSRKAYDYTTKGNMVAVVSDGSAVLGLGDIGPEASMPVMEGKANLMKKFGEVDGFPIVVNAENAKDIIEHTEGIAPTFGAINLEDIKSPRCFEVEKQLKEKLDIPVFHDDQHGTAIVVGAAIRNALDLTERNIEDSKIVVLGAGASGIAVSNFLLNLGAGELLPVDSSGILTTDDENKYKADLAQRTAASEQSGDLSDAMKDADVLIGLSTGGIVSKQMVESMADDSIVFALANPDPEIMPEEAKEAGAEIVATGRSDFPNQVNNSLAFPGIFRGALDARADEINEKMKKAASDVIKNFIEPEKDKIVPETLDKELAMAIAEKVEQTAESR</sequence>
<dbReference type="Gene3D" id="3.40.50.720">
    <property type="entry name" value="NAD(P)-binding Rossmann-like Domain"/>
    <property type="match status" value="1"/>
</dbReference>
<dbReference type="InterPro" id="IPR012302">
    <property type="entry name" value="Malic_NAD-bd"/>
</dbReference>
<dbReference type="CDD" id="cd05311">
    <property type="entry name" value="NAD_bind_2_malic_enz"/>
    <property type="match status" value="1"/>
</dbReference>
<comment type="similarity">
    <text evidence="1">Belongs to the malic enzymes family.</text>
</comment>
<dbReference type="Proteomes" id="UP001218034">
    <property type="component" value="Chromosome"/>
</dbReference>
<dbReference type="SUPFAM" id="SSF51735">
    <property type="entry name" value="NAD(P)-binding Rossmann-fold domains"/>
    <property type="match status" value="1"/>
</dbReference>
<dbReference type="Pfam" id="PF03949">
    <property type="entry name" value="Malic_M"/>
    <property type="match status" value="1"/>
</dbReference>
<dbReference type="GeneID" id="90589504"/>
<accession>A0ABY8CHE0</accession>
<feature type="domain" description="Malic enzyme NAD-binding" evidence="3">
    <location>
        <begin position="160"/>
        <end position="378"/>
    </location>
</feature>
<dbReference type="InterPro" id="IPR045213">
    <property type="entry name" value="Malic_NAD-bd_bact_type"/>
</dbReference>
<dbReference type="InterPro" id="IPR036291">
    <property type="entry name" value="NAD(P)-bd_dom_sf"/>
</dbReference>
<gene>
    <name evidence="5" type="primary">sfcA</name>
    <name evidence="5" type="ORF">SVXNc_0069</name>
</gene>
<dbReference type="InterPro" id="IPR051674">
    <property type="entry name" value="Malate_Decarboxylase"/>
</dbReference>
<evidence type="ECO:0000259" key="4">
    <source>
        <dbReference type="SMART" id="SM01274"/>
    </source>
</evidence>
<dbReference type="PANTHER" id="PTHR43237">
    <property type="entry name" value="NADP-DEPENDENT MALIC ENZYME"/>
    <property type="match status" value="1"/>
</dbReference>
<keyword evidence="6" id="KW-1185">Reference proteome</keyword>